<feature type="transmembrane region" description="Helical" evidence="10">
    <location>
        <begin position="158"/>
        <end position="176"/>
    </location>
</feature>
<name>A0ABX1SA96_9PSEU</name>
<comment type="similarity">
    <text evidence="3 10">Belongs to the glycosyltransferase 39 family.</text>
</comment>
<reference evidence="13 14" key="1">
    <citation type="submission" date="2020-04" db="EMBL/GenBank/DDBJ databases">
        <authorList>
            <person name="Klaysubun C."/>
            <person name="Duangmal K."/>
            <person name="Lipun K."/>
        </authorList>
    </citation>
    <scope>NUCLEOTIDE SEQUENCE [LARGE SCALE GENOMIC DNA]</scope>
    <source>
        <strain evidence="13 14">K10HN5</strain>
    </source>
</reference>
<sequence>MRPALTAPSSEPLQRLGTPPPTDRLRGWLVAVGLAVLGGVLRFVGLGYPTDGGTPVFDEKHYVPQAWQMVRNGGFEDNPGYELVVHPPLAKQLIAISEMLFGYDPVGWRAASALAGTLCILLIVRSTRRLTRSTLLGGIAGVLLICDGMSHVQSRMGMLDVFSALFVLAAFATLLIDRDDVRARMAVVITEGRVGDSPYGPRFGVRWWRLATGVLLGLGCAVKWSGVYWLVAFAVLTVLWDVTARRAAGVRRPWAGTLVRDVGPALWALVLVPVLAYLAGWWAWFGSETGIDRHEVGIGIGTGGPWSFAPDALRSLWYYSGHVLAFHESLDTPPGNPHPWESKPWTWPMGLRPMLYYYASGQNVNGCGGPDCVSAVMLVGTPALWWPAIPVLGYSLWRLVTRADWRYAAVLVGYGAGVLPWFLNINRQMYFFYMTPVAPFLVMATVLVMGEIMGPAGASKERRQTGLLVVALWVGAVVANFVWLWPILVGLPITPEHWNAELWLPSWR</sequence>
<feature type="transmembrane region" description="Helical" evidence="10">
    <location>
        <begin position="28"/>
        <end position="48"/>
    </location>
</feature>
<keyword evidence="4 10" id="KW-0328">Glycosyltransferase</keyword>
<evidence type="ECO:0000313" key="13">
    <source>
        <dbReference type="EMBL" id="NMH98481.1"/>
    </source>
</evidence>
<keyword evidence="10" id="KW-1003">Cell membrane</keyword>
<dbReference type="EC" id="2.4.1.-" evidence="10"/>
<feature type="transmembrane region" description="Helical" evidence="10">
    <location>
        <begin position="265"/>
        <end position="284"/>
    </location>
</feature>
<evidence type="ECO:0000256" key="5">
    <source>
        <dbReference type="ARBA" id="ARBA00022679"/>
    </source>
</evidence>
<evidence type="ECO:0000313" key="14">
    <source>
        <dbReference type="Proteomes" id="UP000820669"/>
    </source>
</evidence>
<comment type="caution">
    <text evidence="13">The sequence shown here is derived from an EMBL/GenBank/DDBJ whole genome shotgun (WGS) entry which is preliminary data.</text>
</comment>
<accession>A0ABX1SA96</accession>
<feature type="domain" description="Protein O-mannosyl-transferase C-terminal four TM" evidence="12">
    <location>
        <begin position="315"/>
        <end position="507"/>
    </location>
</feature>
<gene>
    <name evidence="13" type="ORF">HF526_14370</name>
</gene>
<evidence type="ECO:0000256" key="6">
    <source>
        <dbReference type="ARBA" id="ARBA00022692"/>
    </source>
</evidence>
<comment type="pathway">
    <text evidence="2 10">Protein modification; protein glycosylation.</text>
</comment>
<keyword evidence="6 10" id="KW-0812">Transmembrane</keyword>
<feature type="domain" description="ArnT-like N-terminal" evidence="11">
    <location>
        <begin position="106"/>
        <end position="279"/>
    </location>
</feature>
<feature type="transmembrane region" description="Helical" evidence="10">
    <location>
        <begin position="383"/>
        <end position="400"/>
    </location>
</feature>
<dbReference type="Pfam" id="PF16192">
    <property type="entry name" value="PMT_4TMC"/>
    <property type="match status" value="1"/>
</dbReference>
<dbReference type="RefSeq" id="WP_169381966.1">
    <property type="nucleotide sequence ID" value="NZ_JAAXLA010000023.1"/>
</dbReference>
<dbReference type="PANTHER" id="PTHR10050:SF46">
    <property type="entry name" value="PROTEIN O-MANNOSYL-TRANSFERASE 2"/>
    <property type="match status" value="1"/>
</dbReference>
<evidence type="ECO:0000256" key="4">
    <source>
        <dbReference type="ARBA" id="ARBA00022676"/>
    </source>
</evidence>
<evidence type="ECO:0000256" key="8">
    <source>
        <dbReference type="ARBA" id="ARBA00023136"/>
    </source>
</evidence>
<evidence type="ECO:0000256" key="1">
    <source>
        <dbReference type="ARBA" id="ARBA00004127"/>
    </source>
</evidence>
<feature type="transmembrane region" description="Helical" evidence="10">
    <location>
        <begin position="430"/>
        <end position="454"/>
    </location>
</feature>
<protein>
    <recommendedName>
        <fullName evidence="9 10">Polyprenol-phosphate-mannose--protein mannosyltransferase</fullName>
        <ecNumber evidence="10">2.4.1.-</ecNumber>
    </recommendedName>
</protein>
<dbReference type="Pfam" id="PF02366">
    <property type="entry name" value="PMT"/>
    <property type="match status" value="1"/>
</dbReference>
<evidence type="ECO:0000256" key="2">
    <source>
        <dbReference type="ARBA" id="ARBA00004922"/>
    </source>
</evidence>
<feature type="transmembrane region" description="Helical" evidence="10">
    <location>
        <begin position="106"/>
        <end position="124"/>
    </location>
</feature>
<comment type="subcellular location">
    <subcellularLocation>
        <location evidence="10">Cell membrane</location>
    </subcellularLocation>
    <subcellularLocation>
        <location evidence="1">Endomembrane system</location>
        <topology evidence="1">Multi-pass membrane protein</topology>
    </subcellularLocation>
</comment>
<keyword evidence="14" id="KW-1185">Reference proteome</keyword>
<evidence type="ECO:0000256" key="10">
    <source>
        <dbReference type="RuleBase" id="RU367007"/>
    </source>
</evidence>
<evidence type="ECO:0000259" key="11">
    <source>
        <dbReference type="Pfam" id="PF02366"/>
    </source>
</evidence>
<proteinExistence type="inferred from homology"/>
<feature type="transmembrane region" description="Helical" evidence="10">
    <location>
        <begin position="407"/>
        <end position="424"/>
    </location>
</feature>
<comment type="function">
    <text evidence="10">Protein O-mannosyltransferase that catalyzes the transfer of a single mannose residue from a polyprenol phospho-mannosyl lipidic donor to the hydroxyl group of selected serine and threonine residues in acceptor proteins.</text>
</comment>
<evidence type="ECO:0000259" key="12">
    <source>
        <dbReference type="Pfam" id="PF16192"/>
    </source>
</evidence>
<dbReference type="InterPro" id="IPR003342">
    <property type="entry name" value="ArnT-like_N"/>
</dbReference>
<keyword evidence="8 10" id="KW-0472">Membrane</keyword>
<dbReference type="InterPro" id="IPR032421">
    <property type="entry name" value="PMT_4TMC"/>
</dbReference>
<keyword evidence="5 10" id="KW-0808">Transferase</keyword>
<organism evidence="13 14">
    <name type="scientific">Pseudonocardia acidicola</name>
    <dbReference type="NCBI Taxonomy" id="2724939"/>
    <lineage>
        <taxon>Bacteria</taxon>
        <taxon>Bacillati</taxon>
        <taxon>Actinomycetota</taxon>
        <taxon>Actinomycetes</taxon>
        <taxon>Pseudonocardiales</taxon>
        <taxon>Pseudonocardiaceae</taxon>
        <taxon>Pseudonocardia</taxon>
    </lineage>
</organism>
<evidence type="ECO:0000256" key="3">
    <source>
        <dbReference type="ARBA" id="ARBA00007222"/>
    </source>
</evidence>
<dbReference type="Proteomes" id="UP000820669">
    <property type="component" value="Unassembled WGS sequence"/>
</dbReference>
<dbReference type="EMBL" id="JAAXLA010000023">
    <property type="protein sequence ID" value="NMH98481.1"/>
    <property type="molecule type" value="Genomic_DNA"/>
</dbReference>
<dbReference type="PANTHER" id="PTHR10050">
    <property type="entry name" value="DOLICHYL-PHOSPHATE-MANNOSE--PROTEIN MANNOSYLTRANSFERASE"/>
    <property type="match status" value="1"/>
</dbReference>
<evidence type="ECO:0000256" key="7">
    <source>
        <dbReference type="ARBA" id="ARBA00022989"/>
    </source>
</evidence>
<keyword evidence="7 10" id="KW-1133">Transmembrane helix</keyword>
<feature type="transmembrane region" description="Helical" evidence="10">
    <location>
        <begin position="226"/>
        <end position="244"/>
    </location>
</feature>
<dbReference type="InterPro" id="IPR027005">
    <property type="entry name" value="PMT-like"/>
</dbReference>
<evidence type="ECO:0000256" key="9">
    <source>
        <dbReference type="ARBA" id="ARBA00093617"/>
    </source>
</evidence>
<feature type="transmembrane region" description="Helical" evidence="10">
    <location>
        <begin position="466"/>
        <end position="488"/>
    </location>
</feature>